<keyword evidence="2" id="KW-0687">Ribonucleoprotein</keyword>
<evidence type="ECO:0000313" key="3">
    <source>
        <dbReference type="EMBL" id="KAK7807294.1"/>
    </source>
</evidence>
<name>A0AAW0HYY4_MYOGA</name>
<dbReference type="Gene3D" id="3.30.230.10">
    <property type="match status" value="1"/>
</dbReference>
<evidence type="ECO:0000256" key="1">
    <source>
        <dbReference type="ARBA" id="ARBA00022980"/>
    </source>
</evidence>
<reference evidence="3 4" key="1">
    <citation type="journal article" date="2023" name="bioRxiv">
        <title>Conserved and derived expression patterns and positive selection on dental genes reveal complex evolutionary context of ever-growing rodent molars.</title>
        <authorList>
            <person name="Calamari Z.T."/>
            <person name="Song A."/>
            <person name="Cohen E."/>
            <person name="Akter M."/>
            <person name="Roy R.D."/>
            <person name="Hallikas O."/>
            <person name="Christensen M.M."/>
            <person name="Li P."/>
            <person name="Marangoni P."/>
            <person name="Jernvall J."/>
            <person name="Klein O.D."/>
        </authorList>
    </citation>
    <scope>NUCLEOTIDE SEQUENCE [LARGE SCALE GENOMIC DNA]</scope>
    <source>
        <strain evidence="3">V071</strain>
    </source>
</reference>
<dbReference type="GO" id="GO:0006412">
    <property type="term" value="P:translation"/>
    <property type="evidence" value="ECO:0007669"/>
    <property type="project" value="InterPro"/>
</dbReference>
<evidence type="ECO:0000313" key="4">
    <source>
        <dbReference type="Proteomes" id="UP001488838"/>
    </source>
</evidence>
<comment type="caution">
    <text evidence="3">The sequence shown here is derived from an EMBL/GenBank/DDBJ whole genome shotgun (WGS) entry which is preliminary data.</text>
</comment>
<evidence type="ECO:0000256" key="2">
    <source>
        <dbReference type="ARBA" id="ARBA00023274"/>
    </source>
</evidence>
<dbReference type="GO" id="GO:0003723">
    <property type="term" value="F:RNA binding"/>
    <property type="evidence" value="ECO:0007669"/>
    <property type="project" value="TreeGrafter"/>
</dbReference>
<dbReference type="InterPro" id="IPR020568">
    <property type="entry name" value="Ribosomal_Su5_D2-typ_SF"/>
</dbReference>
<feature type="non-terminal residue" evidence="3">
    <location>
        <position position="1"/>
    </location>
</feature>
<gene>
    <name evidence="3" type="ORF">U0070_016666</name>
</gene>
<dbReference type="InterPro" id="IPR014721">
    <property type="entry name" value="Ribsml_uS5_D2-typ_fold_subgr"/>
</dbReference>
<dbReference type="InterPro" id="IPR000754">
    <property type="entry name" value="Ribosomal_uS9"/>
</dbReference>
<dbReference type="GO" id="GO:0003735">
    <property type="term" value="F:structural constituent of ribosome"/>
    <property type="evidence" value="ECO:0007669"/>
    <property type="project" value="InterPro"/>
</dbReference>
<dbReference type="PANTHER" id="PTHR21569">
    <property type="entry name" value="RIBOSOMAL PROTEIN S9"/>
    <property type="match status" value="1"/>
</dbReference>
<dbReference type="AlphaFoldDB" id="A0AAW0HYY4"/>
<dbReference type="PANTHER" id="PTHR21569:SF41">
    <property type="entry name" value="SMALL RIBOSOMAL SUBUNIT PROTEIN US9"/>
    <property type="match status" value="1"/>
</dbReference>
<organism evidence="3 4">
    <name type="scientific">Myodes glareolus</name>
    <name type="common">Bank vole</name>
    <name type="synonym">Clethrionomys glareolus</name>
    <dbReference type="NCBI Taxonomy" id="447135"/>
    <lineage>
        <taxon>Eukaryota</taxon>
        <taxon>Metazoa</taxon>
        <taxon>Chordata</taxon>
        <taxon>Craniata</taxon>
        <taxon>Vertebrata</taxon>
        <taxon>Euteleostomi</taxon>
        <taxon>Mammalia</taxon>
        <taxon>Eutheria</taxon>
        <taxon>Euarchontoglires</taxon>
        <taxon>Glires</taxon>
        <taxon>Rodentia</taxon>
        <taxon>Myomorpha</taxon>
        <taxon>Muroidea</taxon>
        <taxon>Cricetidae</taxon>
        <taxon>Arvicolinae</taxon>
        <taxon>Myodes</taxon>
    </lineage>
</organism>
<dbReference type="EMBL" id="JBBHLL010000277">
    <property type="protein sequence ID" value="KAK7807294.1"/>
    <property type="molecule type" value="Genomic_DNA"/>
</dbReference>
<dbReference type="GO" id="GO:0000462">
    <property type="term" value="P:maturation of SSU-rRNA from tricistronic rRNA transcript (SSU-rRNA, 5.8S rRNA, LSU-rRNA)"/>
    <property type="evidence" value="ECO:0007669"/>
    <property type="project" value="TreeGrafter"/>
</dbReference>
<dbReference type="Pfam" id="PF00380">
    <property type="entry name" value="Ribosomal_S9"/>
    <property type="match status" value="1"/>
</dbReference>
<proteinExistence type="predicted"/>
<dbReference type="SUPFAM" id="SSF54211">
    <property type="entry name" value="Ribosomal protein S5 domain 2-like"/>
    <property type="match status" value="1"/>
</dbReference>
<protein>
    <submittedName>
        <fullName evidence="3">Uncharacterized protein</fullName>
    </submittedName>
</protein>
<keyword evidence="4" id="KW-1185">Reference proteome</keyword>
<dbReference type="GO" id="GO:0022627">
    <property type="term" value="C:cytosolic small ribosomal subunit"/>
    <property type="evidence" value="ECO:0007669"/>
    <property type="project" value="TreeGrafter"/>
</dbReference>
<keyword evidence="1" id="KW-0689">Ribosomal protein</keyword>
<dbReference type="Proteomes" id="UP001488838">
    <property type="component" value="Unassembled WGS sequence"/>
</dbReference>
<sequence>SALVFGCKKTATVVVHCKQMPPGDDGVTHAAVQVTGARSASEQGAICWCDYPGPGPGGGFAAQIYVILQSISKVLVAYCQKYVGEASKKEIKDILTQYDWPLLVGDPCRCESRKFRGHGAHAQHQKPY</sequence>
<accession>A0AAW0HYY4</accession>